<comment type="caution">
    <text evidence="2">The sequence shown here is derived from an EMBL/GenBank/DDBJ whole genome shotgun (WGS) entry which is preliminary data.</text>
</comment>
<dbReference type="Proteomes" id="UP001178507">
    <property type="component" value="Unassembled WGS sequence"/>
</dbReference>
<organism evidence="2 3">
    <name type="scientific">Effrenium voratum</name>
    <dbReference type="NCBI Taxonomy" id="2562239"/>
    <lineage>
        <taxon>Eukaryota</taxon>
        <taxon>Sar</taxon>
        <taxon>Alveolata</taxon>
        <taxon>Dinophyceae</taxon>
        <taxon>Suessiales</taxon>
        <taxon>Symbiodiniaceae</taxon>
        <taxon>Effrenium</taxon>
    </lineage>
</organism>
<proteinExistence type="predicted"/>
<evidence type="ECO:0000313" key="2">
    <source>
        <dbReference type="EMBL" id="CAJ1393199.1"/>
    </source>
</evidence>
<name>A0AA36N5H7_9DINO</name>
<reference evidence="2" key="1">
    <citation type="submission" date="2023-08" db="EMBL/GenBank/DDBJ databases">
        <authorList>
            <person name="Chen Y."/>
            <person name="Shah S."/>
            <person name="Dougan E. K."/>
            <person name="Thang M."/>
            <person name="Chan C."/>
        </authorList>
    </citation>
    <scope>NUCLEOTIDE SEQUENCE</scope>
</reference>
<dbReference type="EMBL" id="CAUJNA010002502">
    <property type="protein sequence ID" value="CAJ1393199.1"/>
    <property type="molecule type" value="Genomic_DNA"/>
</dbReference>
<dbReference type="AlphaFoldDB" id="A0AA36N5H7"/>
<feature type="transmembrane region" description="Helical" evidence="1">
    <location>
        <begin position="256"/>
        <end position="281"/>
    </location>
</feature>
<protein>
    <submittedName>
        <fullName evidence="2">Uncharacterized protein</fullName>
    </submittedName>
</protein>
<keyword evidence="3" id="KW-1185">Reference proteome</keyword>
<sequence>MPGYGSMGQGWAKGTVRWLESADDATDPAQFLAWLWFDDFVPRKLRPPLLLAWLLLQGLGMAFQLQLLFKVSTALDEYEATLGAFCALPTNGICLASQWRLAADQVLEPGGDFSFTTLSEPSFLLGVEPSPSASPWELRTIGDECIMEATRPLLQQMKRDVQRWEGVIRSACEETVATGRGRRYTVLRGVGAFAYGAPKEWRLRLLGASARVFVVDPQSPRLADDAKAQCSFVQALQNFSERESGRHHGVLRAVRISIVGLLLVALIFAGLVFSRFFFYVAGDKLLRWW</sequence>
<evidence type="ECO:0000256" key="1">
    <source>
        <dbReference type="SAM" id="Phobius"/>
    </source>
</evidence>
<accession>A0AA36N5H7</accession>
<keyword evidence="1" id="KW-1133">Transmembrane helix</keyword>
<evidence type="ECO:0000313" key="3">
    <source>
        <dbReference type="Proteomes" id="UP001178507"/>
    </source>
</evidence>
<keyword evidence="1" id="KW-0472">Membrane</keyword>
<keyword evidence="1" id="KW-0812">Transmembrane</keyword>
<gene>
    <name evidence="2" type="ORF">EVOR1521_LOCUS18119</name>
</gene>